<evidence type="ECO:0000313" key="2">
    <source>
        <dbReference type="EMBL" id="GBP19049.1"/>
    </source>
</evidence>
<proteinExistence type="predicted"/>
<protein>
    <submittedName>
        <fullName evidence="2">Uncharacterized protein</fullName>
    </submittedName>
</protein>
<comment type="caution">
    <text evidence="2">The sequence shown here is derived from an EMBL/GenBank/DDBJ whole genome shotgun (WGS) entry which is preliminary data.</text>
</comment>
<evidence type="ECO:0000256" key="1">
    <source>
        <dbReference type="SAM" id="MobiDB-lite"/>
    </source>
</evidence>
<dbReference type="AlphaFoldDB" id="A0A4C1TYC0"/>
<keyword evidence="3" id="KW-1185">Reference proteome</keyword>
<feature type="region of interest" description="Disordered" evidence="1">
    <location>
        <begin position="22"/>
        <end position="85"/>
    </location>
</feature>
<reference evidence="2 3" key="1">
    <citation type="journal article" date="2019" name="Commun. Biol.">
        <title>The bagworm genome reveals a unique fibroin gene that provides high tensile strength.</title>
        <authorList>
            <person name="Kono N."/>
            <person name="Nakamura H."/>
            <person name="Ohtoshi R."/>
            <person name="Tomita M."/>
            <person name="Numata K."/>
            <person name="Arakawa K."/>
        </authorList>
    </citation>
    <scope>NUCLEOTIDE SEQUENCE [LARGE SCALE GENOMIC DNA]</scope>
</reference>
<evidence type="ECO:0000313" key="3">
    <source>
        <dbReference type="Proteomes" id="UP000299102"/>
    </source>
</evidence>
<dbReference type="Proteomes" id="UP000299102">
    <property type="component" value="Unassembled WGS sequence"/>
</dbReference>
<feature type="compositionally biased region" description="Low complexity" evidence="1">
    <location>
        <begin position="50"/>
        <end position="67"/>
    </location>
</feature>
<accession>A0A4C1TYC0</accession>
<organism evidence="2 3">
    <name type="scientific">Eumeta variegata</name>
    <name type="common">Bagworm moth</name>
    <name type="synonym">Eumeta japonica</name>
    <dbReference type="NCBI Taxonomy" id="151549"/>
    <lineage>
        <taxon>Eukaryota</taxon>
        <taxon>Metazoa</taxon>
        <taxon>Ecdysozoa</taxon>
        <taxon>Arthropoda</taxon>
        <taxon>Hexapoda</taxon>
        <taxon>Insecta</taxon>
        <taxon>Pterygota</taxon>
        <taxon>Neoptera</taxon>
        <taxon>Endopterygota</taxon>
        <taxon>Lepidoptera</taxon>
        <taxon>Glossata</taxon>
        <taxon>Ditrysia</taxon>
        <taxon>Tineoidea</taxon>
        <taxon>Psychidae</taxon>
        <taxon>Oiketicinae</taxon>
        <taxon>Eumeta</taxon>
    </lineage>
</organism>
<dbReference type="EMBL" id="BGZK01000104">
    <property type="protein sequence ID" value="GBP19049.1"/>
    <property type="molecule type" value="Genomic_DNA"/>
</dbReference>
<sequence length="85" mass="9690">MEELNLNREYAVHDMISRLQNRSQVTSETLRRSPKKSFRSRAYAKQARWPSTPVRYRPVPPRRTSTTAETDGLTCSATHGASALI</sequence>
<gene>
    <name evidence="2" type="ORF">EVAR_83361_1</name>
</gene>
<name>A0A4C1TYC0_EUMVA</name>